<feature type="compositionally biased region" description="Pro residues" evidence="4">
    <location>
        <begin position="107"/>
        <end position="116"/>
    </location>
</feature>
<evidence type="ECO:0000313" key="7">
    <source>
        <dbReference type="Proteomes" id="UP000663831"/>
    </source>
</evidence>
<dbReference type="EMBL" id="CAJMWV010001066">
    <property type="protein sequence ID" value="CAE6425650.1"/>
    <property type="molecule type" value="Genomic_DNA"/>
</dbReference>
<feature type="compositionally biased region" description="Low complexity" evidence="4">
    <location>
        <begin position="96"/>
        <end position="106"/>
    </location>
</feature>
<dbReference type="GO" id="GO:0006508">
    <property type="term" value="P:proteolysis"/>
    <property type="evidence" value="ECO:0007669"/>
    <property type="project" value="InterPro"/>
</dbReference>
<name>A0A8H3AK20_9AGAM</name>
<gene>
    <name evidence="6" type="ORF">RDB_LOCUS37482</name>
</gene>
<feature type="domain" description="Peptidase C14 caspase" evidence="5">
    <location>
        <begin position="322"/>
        <end position="608"/>
    </location>
</feature>
<dbReference type="Gene3D" id="3.40.50.12660">
    <property type="match status" value="2"/>
</dbReference>
<dbReference type="Proteomes" id="UP000663831">
    <property type="component" value="Unassembled WGS sequence"/>
</dbReference>
<dbReference type="PANTHER" id="PTHR48104">
    <property type="entry name" value="METACASPASE-4"/>
    <property type="match status" value="1"/>
</dbReference>
<dbReference type="InterPro" id="IPR011600">
    <property type="entry name" value="Pept_C14_caspase"/>
</dbReference>
<evidence type="ECO:0000256" key="3">
    <source>
        <dbReference type="ARBA" id="ARBA00022807"/>
    </source>
</evidence>
<sequence length="617" mass="66326">MSDTVETYKSTLESRDKIIRESWVKAMEARLVREELQKCHRYEGVNHYQSCKELAEKYLDLLKDARYQPPSGPPPGQFGFPSPNQYGPPPGPPPQHQGYNPSYNPSYAPPSGPPPGQFGFPQPGGPANAPGYHPSYTPSYAPPSGPPPSGSGPPPLPGNRPGNSPGNMYTPPPGPPPIPHRSSSGTGNGYPGQSYQQNQANNNGYPGQSYQQNQPNNNNGQGWQQNNPSYPGGAPVNWNTQGTQGAMNSNSNGGSPGPGPGAWYQGPPGGQTGYGTGGPGHPGGTPATGSAHLPPAGQQTYGPAQNNNGPQMHFQYSMCTGRKKVLSIGINYFGQQGELRGCINDSNNICEFLTRQFGYKREDIVQLIDDATDPKKMPTRENILKAMQWLVNDAKPNDSLFFHYSGHGGQTKDLDGDEADGYDEVIYPMDFEHAGHIVDDDMHSIMVKPLPEGCRLTAIFDSCHSGSALDLPYIYSTEGKIKEPNLLSEAGQGLLAAGMSYARGDMGGVFKGIGGLIKTATGGQKKADEYARQTRTSPADVISWSGCKDSQTSADTVEAGEATGAMSYAFIDVLKQKPQQTYQELLNNIREVLKNKYSQKPQLSSSHPMDTTILFIA</sequence>
<organism evidence="6 7">
    <name type="scientific">Rhizoctonia solani</name>
    <dbReference type="NCBI Taxonomy" id="456999"/>
    <lineage>
        <taxon>Eukaryota</taxon>
        <taxon>Fungi</taxon>
        <taxon>Dikarya</taxon>
        <taxon>Basidiomycota</taxon>
        <taxon>Agaricomycotina</taxon>
        <taxon>Agaricomycetes</taxon>
        <taxon>Cantharellales</taxon>
        <taxon>Ceratobasidiaceae</taxon>
        <taxon>Rhizoctonia</taxon>
    </lineage>
</organism>
<reference evidence="6" key="1">
    <citation type="submission" date="2021-01" db="EMBL/GenBank/DDBJ databases">
        <authorList>
            <person name="Kaushik A."/>
        </authorList>
    </citation>
    <scope>NUCLEOTIDE SEQUENCE</scope>
    <source>
        <strain evidence="6">AG3-1AP</strain>
    </source>
</reference>
<evidence type="ECO:0000259" key="5">
    <source>
        <dbReference type="Pfam" id="PF00656"/>
    </source>
</evidence>
<feature type="compositionally biased region" description="Low complexity" evidence="4">
    <location>
        <begin position="201"/>
        <end position="229"/>
    </location>
</feature>
<dbReference type="SUPFAM" id="SSF52129">
    <property type="entry name" value="Caspase-like"/>
    <property type="match status" value="1"/>
</dbReference>
<dbReference type="PANTHER" id="PTHR48104:SF30">
    <property type="entry name" value="METACASPASE-1"/>
    <property type="match status" value="1"/>
</dbReference>
<dbReference type="AlphaFoldDB" id="A0A8H3AK20"/>
<feature type="compositionally biased region" description="Pro residues" evidence="4">
    <location>
        <begin position="140"/>
        <end position="158"/>
    </location>
</feature>
<feature type="region of interest" description="Disordered" evidence="4">
    <location>
        <begin position="65"/>
        <end position="309"/>
    </location>
</feature>
<keyword evidence="3" id="KW-0645">Protease</keyword>
<dbReference type="GO" id="GO:0004197">
    <property type="term" value="F:cysteine-type endopeptidase activity"/>
    <property type="evidence" value="ECO:0007669"/>
    <property type="project" value="InterPro"/>
</dbReference>
<dbReference type="InterPro" id="IPR050452">
    <property type="entry name" value="Metacaspase"/>
</dbReference>
<protein>
    <recommendedName>
        <fullName evidence="5">Peptidase C14 caspase domain-containing protein</fullName>
    </recommendedName>
</protein>
<accession>A0A8H3AK20</accession>
<dbReference type="OrthoDB" id="3223806at2759"/>
<feature type="compositionally biased region" description="Pro residues" evidence="4">
    <location>
        <begin position="170"/>
        <end position="179"/>
    </location>
</feature>
<keyword evidence="2" id="KW-0053">Apoptosis</keyword>
<dbReference type="Pfam" id="PF00656">
    <property type="entry name" value="Peptidase_C14"/>
    <property type="match status" value="1"/>
</dbReference>
<evidence type="ECO:0000313" key="6">
    <source>
        <dbReference type="EMBL" id="CAE6425650.1"/>
    </source>
</evidence>
<dbReference type="InterPro" id="IPR029030">
    <property type="entry name" value="Caspase-like_dom_sf"/>
</dbReference>
<comment type="similarity">
    <text evidence="1">Belongs to the peptidase C14B family.</text>
</comment>
<feature type="compositionally biased region" description="Polar residues" evidence="4">
    <location>
        <begin position="237"/>
        <end position="247"/>
    </location>
</feature>
<evidence type="ECO:0000256" key="4">
    <source>
        <dbReference type="SAM" id="MobiDB-lite"/>
    </source>
</evidence>
<keyword evidence="3" id="KW-0378">Hydrolase</keyword>
<feature type="compositionally biased region" description="Polar residues" evidence="4">
    <location>
        <begin position="297"/>
        <end position="309"/>
    </location>
</feature>
<dbReference type="GO" id="GO:0005737">
    <property type="term" value="C:cytoplasm"/>
    <property type="evidence" value="ECO:0007669"/>
    <property type="project" value="TreeGrafter"/>
</dbReference>
<evidence type="ECO:0000256" key="1">
    <source>
        <dbReference type="ARBA" id="ARBA00009005"/>
    </source>
</evidence>
<dbReference type="GO" id="GO:0006915">
    <property type="term" value="P:apoptotic process"/>
    <property type="evidence" value="ECO:0007669"/>
    <property type="project" value="UniProtKB-KW"/>
</dbReference>
<evidence type="ECO:0000256" key="2">
    <source>
        <dbReference type="ARBA" id="ARBA00022703"/>
    </source>
</evidence>
<keyword evidence="3" id="KW-0788">Thiol protease</keyword>
<feature type="compositionally biased region" description="Low complexity" evidence="4">
    <location>
        <begin position="117"/>
        <end position="139"/>
    </location>
</feature>
<feature type="compositionally biased region" description="Polar residues" evidence="4">
    <location>
        <begin position="181"/>
        <end position="200"/>
    </location>
</feature>
<feature type="compositionally biased region" description="Gly residues" evidence="4">
    <location>
        <begin position="267"/>
        <end position="283"/>
    </location>
</feature>
<feature type="compositionally biased region" description="Pro residues" evidence="4">
    <location>
        <begin position="86"/>
        <end position="95"/>
    </location>
</feature>
<proteinExistence type="inferred from homology"/>
<comment type="caution">
    <text evidence="6">The sequence shown here is derived from an EMBL/GenBank/DDBJ whole genome shotgun (WGS) entry which is preliminary data.</text>
</comment>